<sequence length="167" mass="17466">MVVVPSGNRLSSLPPCKIVGVAVTHRSWRGSAVVVGAPFTWSRWRPAAAATHCVCYVLTGCRCLAAASAPRFIALLNGQFKDSQGRAVSVRAPHVHLCRGNFGGDRGPRCSPTPPPPPPCTRPISSGHVTGLARAQGGTPAAGTFLSGVGVHCWIVLYIVTWFSDAA</sequence>
<evidence type="ECO:0000313" key="2">
    <source>
        <dbReference type="Proteomes" id="UP001487740"/>
    </source>
</evidence>
<dbReference type="Proteomes" id="UP001487740">
    <property type="component" value="Unassembled WGS sequence"/>
</dbReference>
<dbReference type="AlphaFoldDB" id="A0AAW0UF46"/>
<protein>
    <submittedName>
        <fullName evidence="1">Uncharacterized protein</fullName>
    </submittedName>
</protein>
<organism evidence="1 2">
    <name type="scientific">Scylla paramamosain</name>
    <name type="common">Mud crab</name>
    <dbReference type="NCBI Taxonomy" id="85552"/>
    <lineage>
        <taxon>Eukaryota</taxon>
        <taxon>Metazoa</taxon>
        <taxon>Ecdysozoa</taxon>
        <taxon>Arthropoda</taxon>
        <taxon>Crustacea</taxon>
        <taxon>Multicrustacea</taxon>
        <taxon>Malacostraca</taxon>
        <taxon>Eumalacostraca</taxon>
        <taxon>Eucarida</taxon>
        <taxon>Decapoda</taxon>
        <taxon>Pleocyemata</taxon>
        <taxon>Brachyura</taxon>
        <taxon>Eubrachyura</taxon>
        <taxon>Portunoidea</taxon>
        <taxon>Portunidae</taxon>
        <taxon>Portuninae</taxon>
        <taxon>Scylla</taxon>
    </lineage>
</organism>
<accession>A0AAW0UF46</accession>
<reference evidence="1 2" key="1">
    <citation type="submission" date="2023-03" db="EMBL/GenBank/DDBJ databases">
        <title>High-quality genome of Scylla paramamosain provides insights in environmental adaptation.</title>
        <authorList>
            <person name="Zhang L."/>
        </authorList>
    </citation>
    <scope>NUCLEOTIDE SEQUENCE [LARGE SCALE GENOMIC DNA]</scope>
    <source>
        <strain evidence="1">LZ_2023a</strain>
        <tissue evidence="1">Muscle</tissue>
    </source>
</reference>
<name>A0AAW0UF46_SCYPA</name>
<gene>
    <name evidence="1" type="ORF">O3P69_003883</name>
</gene>
<proteinExistence type="predicted"/>
<keyword evidence="2" id="KW-1185">Reference proteome</keyword>
<comment type="caution">
    <text evidence="1">The sequence shown here is derived from an EMBL/GenBank/DDBJ whole genome shotgun (WGS) entry which is preliminary data.</text>
</comment>
<dbReference type="EMBL" id="JARAKH010000012">
    <property type="protein sequence ID" value="KAK8398270.1"/>
    <property type="molecule type" value="Genomic_DNA"/>
</dbReference>
<evidence type="ECO:0000313" key="1">
    <source>
        <dbReference type="EMBL" id="KAK8398270.1"/>
    </source>
</evidence>